<proteinExistence type="predicted"/>
<reference evidence="2 3" key="1">
    <citation type="journal article" date="2013" name="PLoS Genet.">
        <title>Comparative genome structure, secondary metabolite, and effector coding capacity across Cochliobolus pathogens.</title>
        <authorList>
            <person name="Condon B.J."/>
            <person name="Leng Y."/>
            <person name="Wu D."/>
            <person name="Bushley K.E."/>
            <person name="Ohm R.A."/>
            <person name="Otillar R."/>
            <person name="Martin J."/>
            <person name="Schackwitz W."/>
            <person name="Grimwood J."/>
            <person name="MohdZainudin N."/>
            <person name="Xue C."/>
            <person name="Wang R."/>
            <person name="Manning V.A."/>
            <person name="Dhillon B."/>
            <person name="Tu Z.J."/>
            <person name="Steffenson B.J."/>
            <person name="Salamov A."/>
            <person name="Sun H."/>
            <person name="Lowry S."/>
            <person name="LaButti K."/>
            <person name="Han J."/>
            <person name="Copeland A."/>
            <person name="Lindquist E."/>
            <person name="Barry K."/>
            <person name="Schmutz J."/>
            <person name="Baker S.E."/>
            <person name="Ciuffetti L.M."/>
            <person name="Grigoriev I.V."/>
            <person name="Zhong S."/>
            <person name="Turgeon B.G."/>
        </authorList>
    </citation>
    <scope>NUCLEOTIDE SEQUENCE [LARGE SCALE GENOMIC DNA]</scope>
    <source>
        <strain evidence="2 3">ATCC 44560</strain>
    </source>
</reference>
<name>W6YR16_COCMI</name>
<dbReference type="AlphaFoldDB" id="W6YR16"/>
<dbReference type="eggNOG" id="ENOG502SK62">
    <property type="taxonomic scope" value="Eukaryota"/>
</dbReference>
<keyword evidence="1" id="KW-0812">Transmembrane</keyword>
<keyword evidence="1" id="KW-1133">Transmembrane helix</keyword>
<dbReference type="EMBL" id="KI964082">
    <property type="protein sequence ID" value="EUC41887.1"/>
    <property type="molecule type" value="Genomic_DNA"/>
</dbReference>
<dbReference type="OrthoDB" id="5428890at2759"/>
<evidence type="ECO:0000313" key="2">
    <source>
        <dbReference type="EMBL" id="EUC41887.1"/>
    </source>
</evidence>
<evidence type="ECO:0000313" key="3">
    <source>
        <dbReference type="Proteomes" id="UP000054032"/>
    </source>
</evidence>
<keyword evidence="1" id="KW-0472">Membrane</keyword>
<keyword evidence="3" id="KW-1185">Reference proteome</keyword>
<dbReference type="RefSeq" id="XP_007691611.1">
    <property type="nucleotide sequence ID" value="XM_007693421.1"/>
</dbReference>
<organism evidence="2 3">
    <name type="scientific">Bipolaris oryzae ATCC 44560</name>
    <dbReference type="NCBI Taxonomy" id="930090"/>
    <lineage>
        <taxon>Eukaryota</taxon>
        <taxon>Fungi</taxon>
        <taxon>Dikarya</taxon>
        <taxon>Ascomycota</taxon>
        <taxon>Pezizomycotina</taxon>
        <taxon>Dothideomycetes</taxon>
        <taxon>Pleosporomycetidae</taxon>
        <taxon>Pleosporales</taxon>
        <taxon>Pleosporineae</taxon>
        <taxon>Pleosporaceae</taxon>
        <taxon>Bipolaris</taxon>
    </lineage>
</organism>
<feature type="transmembrane region" description="Helical" evidence="1">
    <location>
        <begin position="316"/>
        <end position="337"/>
    </location>
</feature>
<dbReference type="KEGG" id="bor:COCMIDRAFT_105018"/>
<protein>
    <submittedName>
        <fullName evidence="2">Uncharacterized protein</fullName>
    </submittedName>
</protein>
<dbReference type="HOGENOM" id="CLU_053383_0_0_1"/>
<dbReference type="GeneID" id="19118619"/>
<gene>
    <name evidence="2" type="ORF">COCMIDRAFT_105018</name>
</gene>
<accession>W6YR16</accession>
<sequence>MALNFNAVETPITSEQKHELIRKLWPRLQEPPLSDEDLHGWQAYFQHYSEEVRSAIVSDGGKNTTVRMYEDVIKIASYLEQRLAKHIIKKELFLLDTQNRSSAERERMAEGSIKLVVRLLYMVDIGPVSLNYIPSLTYVPWTKENCDFGTVFSQHFQKSKEDAGKVKFDSKFSAYSLERLAGIEIVWTNNLADHLRLVEDDTKLCIFHQTTFLKSQDGTALPEGLAEETLRTLALLFPSRSKDRDAQKWLQAKVSDKKNSVRLDSDLLNTTSLRLLDRKAEKFEYWRSELLTLKEIFDEPRPTSIRRLWHDRRNKIQWATFWVAITILGLTIFFGLVQSIEGALQVEKAYHPV</sequence>
<evidence type="ECO:0000256" key="1">
    <source>
        <dbReference type="SAM" id="Phobius"/>
    </source>
</evidence>
<dbReference type="Proteomes" id="UP000054032">
    <property type="component" value="Unassembled WGS sequence"/>
</dbReference>